<comment type="similarity">
    <text evidence="2">Belongs to the eukaryotic RPB8 RNA polymerase subunit family.</text>
</comment>
<protein>
    <submittedName>
        <fullName evidence="4">Uncharacterized protein</fullName>
    </submittedName>
</protein>
<dbReference type="Gene3D" id="2.40.50.140">
    <property type="entry name" value="Nucleic acid-binding proteins"/>
    <property type="match status" value="1"/>
</dbReference>
<dbReference type="SMART" id="SM00658">
    <property type="entry name" value="RPOL8c"/>
    <property type="match status" value="1"/>
</dbReference>
<evidence type="ECO:0000256" key="3">
    <source>
        <dbReference type="ARBA" id="ARBA00023242"/>
    </source>
</evidence>
<keyword evidence="3" id="KW-0539">Nucleus</keyword>
<dbReference type="PIRSF" id="PIRSF000779">
    <property type="entry name" value="RNA_pol_Rpb8"/>
    <property type="match status" value="1"/>
</dbReference>
<dbReference type="SUPFAM" id="SSF50249">
    <property type="entry name" value="Nucleic acid-binding proteins"/>
    <property type="match status" value="1"/>
</dbReference>
<keyword evidence="5" id="KW-1185">Reference proteome</keyword>
<dbReference type="InterPro" id="IPR005570">
    <property type="entry name" value="RPABC3"/>
</dbReference>
<dbReference type="GO" id="GO:0006351">
    <property type="term" value="P:DNA-templated transcription"/>
    <property type="evidence" value="ECO:0007669"/>
    <property type="project" value="InterPro"/>
</dbReference>
<dbReference type="GO" id="GO:0005665">
    <property type="term" value="C:RNA polymerase II, core complex"/>
    <property type="evidence" value="ECO:0007669"/>
    <property type="project" value="TreeGrafter"/>
</dbReference>
<evidence type="ECO:0000313" key="5">
    <source>
        <dbReference type="Proteomes" id="UP000236630"/>
    </source>
</evidence>
<accession>A0A2H5N6F4</accession>
<name>A0A2H5N6F4_CITUN</name>
<dbReference type="Proteomes" id="UP000236630">
    <property type="component" value="Unassembled WGS sequence"/>
</dbReference>
<evidence type="ECO:0000256" key="1">
    <source>
        <dbReference type="ARBA" id="ARBA00004123"/>
    </source>
</evidence>
<dbReference type="InterPro" id="IPR012340">
    <property type="entry name" value="NA-bd_OB-fold"/>
</dbReference>
<dbReference type="GO" id="GO:0005666">
    <property type="term" value="C:RNA polymerase III complex"/>
    <property type="evidence" value="ECO:0007669"/>
    <property type="project" value="TreeGrafter"/>
</dbReference>
<dbReference type="GO" id="GO:0003899">
    <property type="term" value="F:DNA-directed RNA polymerase activity"/>
    <property type="evidence" value="ECO:0007669"/>
    <property type="project" value="InterPro"/>
</dbReference>
<dbReference type="STRING" id="55188.A0A2H5N6F4"/>
<dbReference type="AlphaFoldDB" id="A0A2H5N6F4"/>
<sequence>VKNNFAVTMQDTFIVGKINPDGKKFDSVSRIEAEGESLEMLMTLDVNTDVYPIKENEKHVVLLTSTLNKDGSAVGDYYTQGSRLCWENLCLPVRAGTSSLGCGTGLKTGRDSIADKFDYIMQGKIYRISEEGSGANVKAEIYVSFGGLLMLLKGNPSYVSEFDLDQRLFLCMRRL</sequence>
<dbReference type="GO" id="GO:0005736">
    <property type="term" value="C:RNA polymerase I complex"/>
    <property type="evidence" value="ECO:0007669"/>
    <property type="project" value="TreeGrafter"/>
</dbReference>
<organism evidence="4 5">
    <name type="scientific">Citrus unshiu</name>
    <name type="common">Satsuma mandarin</name>
    <name type="synonym">Citrus nobilis var. unshiu</name>
    <dbReference type="NCBI Taxonomy" id="55188"/>
    <lineage>
        <taxon>Eukaryota</taxon>
        <taxon>Viridiplantae</taxon>
        <taxon>Streptophyta</taxon>
        <taxon>Embryophyta</taxon>
        <taxon>Tracheophyta</taxon>
        <taxon>Spermatophyta</taxon>
        <taxon>Magnoliopsida</taxon>
        <taxon>eudicotyledons</taxon>
        <taxon>Gunneridae</taxon>
        <taxon>Pentapetalae</taxon>
        <taxon>rosids</taxon>
        <taxon>malvids</taxon>
        <taxon>Sapindales</taxon>
        <taxon>Rutaceae</taxon>
        <taxon>Aurantioideae</taxon>
        <taxon>Citrus</taxon>
    </lineage>
</organism>
<dbReference type="PANTHER" id="PTHR10917">
    <property type="entry name" value="DNA-DIRECTED RNA POLYMERASES I, II, AND III SUBUNIT RPABC3"/>
    <property type="match status" value="1"/>
</dbReference>
<comment type="subcellular location">
    <subcellularLocation>
        <location evidence="1">Nucleus</location>
    </subcellularLocation>
</comment>
<reference evidence="4 5" key="1">
    <citation type="journal article" date="2017" name="Front. Genet.">
        <title>Draft sequencing of the heterozygous diploid genome of Satsuma (Citrus unshiu Marc.) using a hybrid assembly approach.</title>
        <authorList>
            <person name="Shimizu T."/>
            <person name="Tanizawa Y."/>
            <person name="Mochizuki T."/>
            <person name="Nagasaki H."/>
            <person name="Yoshioka T."/>
            <person name="Toyoda A."/>
            <person name="Fujiyama A."/>
            <person name="Kaminuma E."/>
            <person name="Nakamura Y."/>
        </authorList>
    </citation>
    <scope>NUCLEOTIDE SEQUENCE [LARGE SCALE GENOMIC DNA]</scope>
    <source>
        <strain evidence="5">cv. Miyagawa wase</strain>
    </source>
</reference>
<comment type="caution">
    <text evidence="4">The sequence shown here is derived from an EMBL/GenBank/DDBJ whole genome shotgun (WGS) entry which is preliminary data.</text>
</comment>
<dbReference type="Pfam" id="PF03870">
    <property type="entry name" value="RNA_pol_Rpb8"/>
    <property type="match status" value="1"/>
</dbReference>
<dbReference type="EMBL" id="BDQV01003678">
    <property type="protein sequence ID" value="GAY35799.1"/>
    <property type="molecule type" value="Genomic_DNA"/>
</dbReference>
<evidence type="ECO:0000256" key="2">
    <source>
        <dbReference type="ARBA" id="ARBA00008912"/>
    </source>
</evidence>
<dbReference type="PANTHER" id="PTHR10917:SF0">
    <property type="entry name" value="DNA-DIRECTED RNA POLYMERASES I, II, AND III SUBUNIT RPABC3"/>
    <property type="match status" value="1"/>
</dbReference>
<feature type="non-terminal residue" evidence="4">
    <location>
        <position position="1"/>
    </location>
</feature>
<proteinExistence type="inferred from homology"/>
<gene>
    <name evidence="4" type="ORF">CUMW_283340</name>
</gene>
<evidence type="ECO:0000313" key="4">
    <source>
        <dbReference type="EMBL" id="GAY35799.1"/>
    </source>
</evidence>